<dbReference type="RefSeq" id="WP_012830268.1">
    <property type="nucleotide sequence ID" value="NC_013440.1"/>
</dbReference>
<dbReference type="Gene3D" id="3.30.200.20">
    <property type="entry name" value="Phosphorylase Kinase, domain 1"/>
    <property type="match status" value="1"/>
</dbReference>
<accession>D0LWM6</accession>
<dbReference type="SUPFAM" id="SSF56112">
    <property type="entry name" value="Protein kinase-like (PK-like)"/>
    <property type="match status" value="1"/>
</dbReference>
<dbReference type="InterPro" id="IPR017441">
    <property type="entry name" value="Protein_kinase_ATP_BS"/>
</dbReference>
<dbReference type="KEGG" id="hoh:Hoch_5188"/>
<evidence type="ECO:0000256" key="2">
    <source>
        <dbReference type="ARBA" id="ARBA00022741"/>
    </source>
</evidence>
<evidence type="ECO:0000256" key="3">
    <source>
        <dbReference type="ARBA" id="ARBA00022777"/>
    </source>
</evidence>
<dbReference type="InterPro" id="IPR008271">
    <property type="entry name" value="Ser/Thr_kinase_AS"/>
</dbReference>
<dbReference type="PROSITE" id="PS50011">
    <property type="entry name" value="PROTEIN_KINASE_DOM"/>
    <property type="match status" value="1"/>
</dbReference>
<keyword evidence="3 7" id="KW-0418">Kinase</keyword>
<dbReference type="PANTHER" id="PTHR43289">
    <property type="entry name" value="MITOGEN-ACTIVATED PROTEIN KINASE KINASE KINASE 20-RELATED"/>
    <property type="match status" value="1"/>
</dbReference>
<protein>
    <submittedName>
        <fullName evidence="7">Serine/threonine protein kinase</fullName>
    </submittedName>
</protein>
<gene>
    <name evidence="7" type="ordered locus">Hoch_5188</name>
</gene>
<dbReference type="OrthoDB" id="9779541at2"/>
<dbReference type="PROSITE" id="PS00108">
    <property type="entry name" value="PROTEIN_KINASE_ST"/>
    <property type="match status" value="1"/>
</dbReference>
<dbReference type="AlphaFoldDB" id="D0LWM6"/>
<dbReference type="Gene3D" id="1.10.510.10">
    <property type="entry name" value="Transferase(Phosphotransferase) domain 1"/>
    <property type="match status" value="1"/>
</dbReference>
<dbReference type="CDD" id="cd14014">
    <property type="entry name" value="STKc_PknB_like"/>
    <property type="match status" value="1"/>
</dbReference>
<evidence type="ECO:0000313" key="7">
    <source>
        <dbReference type="EMBL" id="ACY17676.1"/>
    </source>
</evidence>
<evidence type="ECO:0000256" key="4">
    <source>
        <dbReference type="ARBA" id="ARBA00022840"/>
    </source>
</evidence>
<keyword evidence="4 5" id="KW-0067">ATP-binding</keyword>
<dbReference type="eggNOG" id="COG0515">
    <property type="taxonomic scope" value="Bacteria"/>
</dbReference>
<reference evidence="7 8" key="1">
    <citation type="journal article" date="2010" name="Stand. Genomic Sci.">
        <title>Complete genome sequence of Haliangium ochraceum type strain (SMP-2).</title>
        <authorList>
            <consortium name="US DOE Joint Genome Institute (JGI-PGF)"/>
            <person name="Ivanova N."/>
            <person name="Daum C."/>
            <person name="Lang E."/>
            <person name="Abt B."/>
            <person name="Kopitz M."/>
            <person name="Saunders E."/>
            <person name="Lapidus A."/>
            <person name="Lucas S."/>
            <person name="Glavina Del Rio T."/>
            <person name="Nolan M."/>
            <person name="Tice H."/>
            <person name="Copeland A."/>
            <person name="Cheng J.F."/>
            <person name="Chen F."/>
            <person name="Bruce D."/>
            <person name="Goodwin L."/>
            <person name="Pitluck S."/>
            <person name="Mavromatis K."/>
            <person name="Pati A."/>
            <person name="Mikhailova N."/>
            <person name="Chen A."/>
            <person name="Palaniappan K."/>
            <person name="Land M."/>
            <person name="Hauser L."/>
            <person name="Chang Y.J."/>
            <person name="Jeffries C.D."/>
            <person name="Detter J.C."/>
            <person name="Brettin T."/>
            <person name="Rohde M."/>
            <person name="Goker M."/>
            <person name="Bristow J."/>
            <person name="Markowitz V."/>
            <person name="Eisen J.A."/>
            <person name="Hugenholtz P."/>
            <person name="Kyrpides N.C."/>
            <person name="Klenk H.P."/>
        </authorList>
    </citation>
    <scope>NUCLEOTIDE SEQUENCE [LARGE SCALE GENOMIC DNA]</scope>
    <source>
        <strain evidence="8">DSM 14365 / CIP 107738 / JCM 11303 / AJ 13395 / SMP-2</strain>
    </source>
</reference>
<evidence type="ECO:0000259" key="6">
    <source>
        <dbReference type="PROSITE" id="PS50011"/>
    </source>
</evidence>
<dbReference type="InterPro" id="IPR000719">
    <property type="entry name" value="Prot_kinase_dom"/>
</dbReference>
<dbReference type="PROSITE" id="PS00107">
    <property type="entry name" value="PROTEIN_KINASE_ATP"/>
    <property type="match status" value="1"/>
</dbReference>
<feature type="binding site" evidence="5">
    <location>
        <position position="56"/>
    </location>
    <ligand>
        <name>ATP</name>
        <dbReference type="ChEBI" id="CHEBI:30616"/>
    </ligand>
</feature>
<keyword evidence="1" id="KW-0808">Transferase</keyword>
<keyword evidence="2 5" id="KW-0547">Nucleotide-binding</keyword>
<dbReference type="GO" id="GO:0004674">
    <property type="term" value="F:protein serine/threonine kinase activity"/>
    <property type="evidence" value="ECO:0007669"/>
    <property type="project" value="UniProtKB-KW"/>
</dbReference>
<keyword evidence="7" id="KW-0723">Serine/threonine-protein kinase</keyword>
<sequence length="625" mass="68473">MAEPAQQLLPAPACEDPLVGTRLGDRFLLRALLGIGAYGRVYRAEQVNLQRDVAIKVLEPRLAHDKDFVEQLYAEALITSRLSHPNVVSIIDFGRSEDGLVYIVMEYLRGLTLTDLLSRTWPMPLSRVGNILRQILFGLEEAHASDIVHADLKSDNILVEQRSRGDLVKVVDFGIARLLDPVLPWTHAASPHVSKISGTPEYMAPEVIRGQKPSFAADIYAAGIVLYQLLVGRPPFEHQSFMQVLRSHIEEPIPSLAVMRADAPVPAAWEHLLHRALAKSPAARFESATAFREELDEALEAAVEAEAADGRIVSALGVGPSVMCVVDELGEDGDLEEIELPDGDDSQCDDPARRHVTIETRRHTLESASATLSPMDDIDTERFDTNERVPVMRSITQGTAMATALDFCLGGGSRYALQLTAPRSEIASAIVATTLDRLGSGVCSFISRPDVALSARRWHPIRQLLCKLLDLPFQPDEIALHAAAVGLGTRAKEGLFAVFRDAEDTGAAPTPRAKATARTWSIARAVREAALATRKDGEQLLLWFDEVHRFDTESCEVLRVLCAGYLSGDLRAMLSAEEPFDIAIAEGVTRVVWEGDAEDEIEDRDEDEVEAQIELEAPAAQMVAL</sequence>
<organism evidence="7 8">
    <name type="scientific">Haliangium ochraceum (strain DSM 14365 / JCM 11303 / SMP-2)</name>
    <dbReference type="NCBI Taxonomy" id="502025"/>
    <lineage>
        <taxon>Bacteria</taxon>
        <taxon>Pseudomonadati</taxon>
        <taxon>Myxococcota</taxon>
        <taxon>Polyangia</taxon>
        <taxon>Haliangiales</taxon>
        <taxon>Kofleriaceae</taxon>
        <taxon>Haliangium</taxon>
    </lineage>
</organism>
<dbReference type="Pfam" id="PF00069">
    <property type="entry name" value="Pkinase"/>
    <property type="match status" value="1"/>
</dbReference>
<evidence type="ECO:0000256" key="1">
    <source>
        <dbReference type="ARBA" id="ARBA00022679"/>
    </source>
</evidence>
<dbReference type="GO" id="GO:0005524">
    <property type="term" value="F:ATP binding"/>
    <property type="evidence" value="ECO:0007669"/>
    <property type="project" value="UniProtKB-UniRule"/>
</dbReference>
<dbReference type="InterPro" id="IPR011009">
    <property type="entry name" value="Kinase-like_dom_sf"/>
</dbReference>
<feature type="domain" description="Protein kinase" evidence="6">
    <location>
        <begin position="27"/>
        <end position="299"/>
    </location>
</feature>
<dbReference type="STRING" id="502025.Hoch_5188"/>
<keyword evidence="8" id="KW-1185">Reference proteome</keyword>
<dbReference type="SMART" id="SM00220">
    <property type="entry name" value="S_TKc"/>
    <property type="match status" value="1"/>
</dbReference>
<name>D0LWM6_HALO1</name>
<dbReference type="HOGENOM" id="CLU_437285_0_0_7"/>
<proteinExistence type="predicted"/>
<evidence type="ECO:0000313" key="8">
    <source>
        <dbReference type="Proteomes" id="UP000001880"/>
    </source>
</evidence>
<dbReference type="Proteomes" id="UP000001880">
    <property type="component" value="Chromosome"/>
</dbReference>
<evidence type="ECO:0000256" key="5">
    <source>
        <dbReference type="PROSITE-ProRule" id="PRU10141"/>
    </source>
</evidence>
<dbReference type="EMBL" id="CP001804">
    <property type="protein sequence ID" value="ACY17676.1"/>
    <property type="molecule type" value="Genomic_DNA"/>
</dbReference>
<dbReference type="PANTHER" id="PTHR43289:SF6">
    <property type="entry name" value="SERINE_THREONINE-PROTEIN KINASE NEKL-3"/>
    <property type="match status" value="1"/>
</dbReference>